<evidence type="ECO:0000256" key="3">
    <source>
        <dbReference type="PROSITE-ProRule" id="PRU00235"/>
    </source>
</evidence>
<feature type="repeat" description="RCC1" evidence="3">
    <location>
        <begin position="257"/>
        <end position="298"/>
    </location>
</feature>
<protein>
    <recommendedName>
        <fullName evidence="4">RCC1-like domain-containing protein</fullName>
    </recommendedName>
</protein>
<evidence type="ECO:0000313" key="6">
    <source>
        <dbReference type="Proteomes" id="UP000815677"/>
    </source>
</evidence>
<gene>
    <name evidence="5" type="ORF">MCHLO_07201</name>
</gene>
<dbReference type="SUPFAM" id="SSF50985">
    <property type="entry name" value="RCC1/BLIP-II"/>
    <property type="match status" value="1"/>
</dbReference>
<dbReference type="Pfam" id="PF25390">
    <property type="entry name" value="WD40_RLD"/>
    <property type="match status" value="1"/>
</dbReference>
<dbReference type="Proteomes" id="UP000815677">
    <property type="component" value="Unassembled WGS sequence"/>
</dbReference>
<dbReference type="InterPro" id="IPR051553">
    <property type="entry name" value="Ran_GTPase-activating"/>
</dbReference>
<dbReference type="PANTHER" id="PTHR45982">
    <property type="entry name" value="REGULATOR OF CHROMOSOME CONDENSATION"/>
    <property type="match status" value="1"/>
</dbReference>
<reference evidence="5" key="1">
    <citation type="submission" date="2014-09" db="EMBL/GenBank/DDBJ databases">
        <title>Genome sequence of the luminous mushroom Mycena chlorophos for searching fungal bioluminescence genes.</title>
        <authorList>
            <person name="Tanaka Y."/>
            <person name="Kasuga D."/>
            <person name="Oba Y."/>
            <person name="Hase S."/>
            <person name="Sato K."/>
            <person name="Oba Y."/>
            <person name="Sakakibara Y."/>
        </authorList>
    </citation>
    <scope>NUCLEOTIDE SEQUENCE</scope>
</reference>
<dbReference type="PROSITE" id="PS50012">
    <property type="entry name" value="RCC1_3"/>
    <property type="match status" value="4"/>
</dbReference>
<keyword evidence="2" id="KW-0677">Repeat</keyword>
<keyword evidence="6" id="KW-1185">Reference proteome</keyword>
<dbReference type="InterPro" id="IPR009091">
    <property type="entry name" value="RCC1/BLIP-II"/>
</dbReference>
<dbReference type="InterPro" id="IPR000408">
    <property type="entry name" value="Reg_chr_condens"/>
</dbReference>
<feature type="repeat" description="RCC1" evidence="3">
    <location>
        <begin position="1"/>
        <end position="53"/>
    </location>
</feature>
<evidence type="ECO:0000313" key="5">
    <source>
        <dbReference type="EMBL" id="GAT49917.1"/>
    </source>
</evidence>
<evidence type="ECO:0000259" key="4">
    <source>
        <dbReference type="Pfam" id="PF25390"/>
    </source>
</evidence>
<dbReference type="Gene3D" id="2.130.10.30">
    <property type="entry name" value="Regulator of chromosome condensation 1/beta-lactamase-inhibitor protein II"/>
    <property type="match status" value="2"/>
</dbReference>
<evidence type="ECO:0000256" key="1">
    <source>
        <dbReference type="ARBA" id="ARBA00022658"/>
    </source>
</evidence>
<feature type="repeat" description="RCC1" evidence="3">
    <location>
        <begin position="116"/>
        <end position="168"/>
    </location>
</feature>
<accession>A0ABQ0LFW1</accession>
<dbReference type="PRINTS" id="PR00633">
    <property type="entry name" value="RCCNDNSATION"/>
</dbReference>
<sequence>MLLSAGSNAHGQLSNSTLDDAHSFTPCSFSDNAQRRVLHLAFGANHTLALVEPSEGRAPELWGCGDGRAGQLGPEYTRATVLTRLDLDLPTHYVPRLVAAGWETSYVVLSCPGKPDIVISFGGNDFGDLGVETATPTANGFHVVDPGFRSLIRSIAAGQHHVLLVSESGPAVGWGASRHGQLGETAARPFTSTPVVVAADIATAAVGHHHSVLLHKSGTVLGLGSNRKHQLDGLEDLRDATSIRCTWNGTYATTSGRTIISAGSNAHGQLGDTSQLPANGKLVQLACGSEHVLAVFETDGGKREVWGWGWNEHGNLGVGTTEDVWVPLKLFSWNGEVQVWAGMGTSWIYYL</sequence>
<proteinExistence type="predicted"/>
<dbReference type="InterPro" id="IPR058923">
    <property type="entry name" value="RCC1-like_dom"/>
</dbReference>
<feature type="repeat" description="RCC1" evidence="3">
    <location>
        <begin position="169"/>
        <end position="217"/>
    </location>
</feature>
<name>A0ABQ0LFW1_MYCCL</name>
<dbReference type="EMBL" id="DF846039">
    <property type="protein sequence ID" value="GAT49917.1"/>
    <property type="molecule type" value="Genomic_DNA"/>
</dbReference>
<feature type="domain" description="RCC1-like" evidence="4">
    <location>
        <begin position="2"/>
        <end position="344"/>
    </location>
</feature>
<evidence type="ECO:0000256" key="2">
    <source>
        <dbReference type="ARBA" id="ARBA00022737"/>
    </source>
</evidence>
<organism evidence="5 6">
    <name type="scientific">Mycena chlorophos</name>
    <name type="common">Agaric fungus</name>
    <name type="synonym">Agaricus chlorophos</name>
    <dbReference type="NCBI Taxonomy" id="658473"/>
    <lineage>
        <taxon>Eukaryota</taxon>
        <taxon>Fungi</taxon>
        <taxon>Dikarya</taxon>
        <taxon>Basidiomycota</taxon>
        <taxon>Agaricomycotina</taxon>
        <taxon>Agaricomycetes</taxon>
        <taxon>Agaricomycetidae</taxon>
        <taxon>Agaricales</taxon>
        <taxon>Marasmiineae</taxon>
        <taxon>Mycenaceae</taxon>
        <taxon>Mycena</taxon>
    </lineage>
</organism>
<keyword evidence="1" id="KW-0344">Guanine-nucleotide releasing factor</keyword>
<dbReference type="PANTHER" id="PTHR45982:SF5">
    <property type="entry name" value="RCC DOMAIN-CONTAINING PROTEIN ATS1"/>
    <property type="match status" value="1"/>
</dbReference>